<dbReference type="SUPFAM" id="SSF46689">
    <property type="entry name" value="Homeodomain-like"/>
    <property type="match status" value="1"/>
</dbReference>
<dbReference type="EMBL" id="JBEPLW010000009">
    <property type="protein sequence ID" value="MET3575615.1"/>
    <property type="molecule type" value="Genomic_DNA"/>
</dbReference>
<reference evidence="6 7" key="1">
    <citation type="submission" date="2024-06" db="EMBL/GenBank/DDBJ databases">
        <title>Genomic Encyclopedia of Type Strains, Phase IV (KMG-IV): sequencing the most valuable type-strain genomes for metagenomic binning, comparative biology and taxonomic classification.</title>
        <authorList>
            <person name="Goeker M."/>
        </authorList>
    </citation>
    <scope>NUCLEOTIDE SEQUENCE [LARGE SCALE GENOMIC DNA]</scope>
    <source>
        <strain evidence="6 7">DSM 26128</strain>
    </source>
</reference>
<name>A0ABV2GBE8_9BACL</name>
<dbReference type="PANTHER" id="PTHR30055">
    <property type="entry name" value="HTH-TYPE TRANSCRIPTIONAL REGULATOR RUTR"/>
    <property type="match status" value="1"/>
</dbReference>
<feature type="domain" description="HTH tetR-type" evidence="5">
    <location>
        <begin position="9"/>
        <end position="69"/>
    </location>
</feature>
<dbReference type="PANTHER" id="PTHR30055:SF234">
    <property type="entry name" value="HTH-TYPE TRANSCRIPTIONAL REGULATOR BETI"/>
    <property type="match status" value="1"/>
</dbReference>
<evidence type="ECO:0000259" key="5">
    <source>
        <dbReference type="PROSITE" id="PS50977"/>
    </source>
</evidence>
<evidence type="ECO:0000313" key="7">
    <source>
        <dbReference type="Proteomes" id="UP001549099"/>
    </source>
</evidence>
<evidence type="ECO:0000256" key="4">
    <source>
        <dbReference type="PROSITE-ProRule" id="PRU00335"/>
    </source>
</evidence>
<dbReference type="InterPro" id="IPR001647">
    <property type="entry name" value="HTH_TetR"/>
</dbReference>
<evidence type="ECO:0000256" key="3">
    <source>
        <dbReference type="ARBA" id="ARBA00023163"/>
    </source>
</evidence>
<sequence length="218" mass="25426">MKNKQLQMRRMWKYFVEATVEIIEEEGIDKVTIRKVADRAGYNSATLYNYFSELSHLKFFAAMRLLRGYVEDVSLFINKGESPLEQYILAWECFCRHSFKSPELFYAVFMMDLGDQPERLMQRYYESYPADLLDVPAEIQPSLFERNVMKRGISLLDRAVAAGQVPKANLTAINEMTNLVWQGMMAAVLNNRLEYDIATAEKRTMGYIREIIRERAAD</sequence>
<evidence type="ECO:0000256" key="1">
    <source>
        <dbReference type="ARBA" id="ARBA00023015"/>
    </source>
</evidence>
<dbReference type="Pfam" id="PF00440">
    <property type="entry name" value="TetR_N"/>
    <property type="match status" value="1"/>
</dbReference>
<evidence type="ECO:0000313" key="6">
    <source>
        <dbReference type="EMBL" id="MET3575615.1"/>
    </source>
</evidence>
<accession>A0ABV2GBE8</accession>
<keyword evidence="3" id="KW-0804">Transcription</keyword>
<keyword evidence="2 4" id="KW-0238">DNA-binding</keyword>
<protein>
    <submittedName>
        <fullName evidence="6">AcrR family transcriptional regulator</fullName>
    </submittedName>
</protein>
<feature type="DNA-binding region" description="H-T-H motif" evidence="4">
    <location>
        <begin position="32"/>
        <end position="51"/>
    </location>
</feature>
<proteinExistence type="predicted"/>
<dbReference type="InterPro" id="IPR009057">
    <property type="entry name" value="Homeodomain-like_sf"/>
</dbReference>
<dbReference type="Proteomes" id="UP001549099">
    <property type="component" value="Unassembled WGS sequence"/>
</dbReference>
<dbReference type="Gene3D" id="1.10.357.10">
    <property type="entry name" value="Tetracycline Repressor, domain 2"/>
    <property type="match status" value="1"/>
</dbReference>
<dbReference type="InterPro" id="IPR050109">
    <property type="entry name" value="HTH-type_TetR-like_transc_reg"/>
</dbReference>
<organism evidence="6 7">
    <name type="scientific">Bhargavaea ullalensis</name>
    <dbReference type="NCBI Taxonomy" id="1265685"/>
    <lineage>
        <taxon>Bacteria</taxon>
        <taxon>Bacillati</taxon>
        <taxon>Bacillota</taxon>
        <taxon>Bacilli</taxon>
        <taxon>Bacillales</taxon>
        <taxon>Caryophanaceae</taxon>
        <taxon>Bhargavaea</taxon>
    </lineage>
</organism>
<keyword evidence="1" id="KW-0805">Transcription regulation</keyword>
<keyword evidence="7" id="KW-1185">Reference proteome</keyword>
<dbReference type="PROSITE" id="PS50977">
    <property type="entry name" value="HTH_TETR_2"/>
    <property type="match status" value="1"/>
</dbReference>
<evidence type="ECO:0000256" key="2">
    <source>
        <dbReference type="ARBA" id="ARBA00023125"/>
    </source>
</evidence>
<comment type="caution">
    <text evidence="6">The sequence shown here is derived from an EMBL/GenBank/DDBJ whole genome shotgun (WGS) entry which is preliminary data.</text>
</comment>
<gene>
    <name evidence="6" type="ORF">ABID49_001520</name>
</gene>